<reference evidence="1 2" key="1">
    <citation type="submission" date="2016-02" db="EMBL/GenBank/DDBJ databases">
        <title>Genome sequence of Clostridium thermobutyricum DSM 4928.</title>
        <authorList>
            <person name="Poehlein A."/>
            <person name="Daniel R."/>
        </authorList>
    </citation>
    <scope>NUCLEOTIDE SEQUENCE [LARGE SCALE GENOMIC DNA]</scope>
    <source>
        <strain evidence="1 2">DSM 4928</strain>
    </source>
</reference>
<dbReference type="InterPro" id="IPR001611">
    <property type="entry name" value="Leu-rich_rpt"/>
</dbReference>
<accession>A0A1V4SZ32</accession>
<evidence type="ECO:0000313" key="2">
    <source>
        <dbReference type="Proteomes" id="UP000191448"/>
    </source>
</evidence>
<dbReference type="RefSeq" id="WP_080021578.1">
    <property type="nucleotide sequence ID" value="NZ_LTAY01000010.1"/>
</dbReference>
<dbReference type="Proteomes" id="UP000191448">
    <property type="component" value="Unassembled WGS sequence"/>
</dbReference>
<dbReference type="AlphaFoldDB" id="A0A1V4SZ32"/>
<protein>
    <submittedName>
        <fullName evidence="1">Uncharacterized protein</fullName>
    </submittedName>
</protein>
<proteinExistence type="predicted"/>
<sequence length="78" mass="8752">MKKQAIILAISCLVVIGVIAFGIFEWSKLFDGLSIVSKVQVGNNINKDTNTYNTKLNELNQKENNISKIEDLTKEPKK</sequence>
<dbReference type="PROSITE" id="PS51450">
    <property type="entry name" value="LRR"/>
    <property type="match status" value="1"/>
</dbReference>
<gene>
    <name evidence="1" type="ORF">CLTHE_01590</name>
</gene>
<organism evidence="1 2">
    <name type="scientific">Clostridium thermobutyricum DSM 4928</name>
    <dbReference type="NCBI Taxonomy" id="1121339"/>
    <lineage>
        <taxon>Bacteria</taxon>
        <taxon>Bacillati</taxon>
        <taxon>Bacillota</taxon>
        <taxon>Clostridia</taxon>
        <taxon>Eubacteriales</taxon>
        <taxon>Clostridiaceae</taxon>
        <taxon>Clostridium</taxon>
    </lineage>
</organism>
<dbReference type="EMBL" id="LTAY01000010">
    <property type="protein sequence ID" value="OPX50879.1"/>
    <property type="molecule type" value="Genomic_DNA"/>
</dbReference>
<name>A0A1V4SZ32_9CLOT</name>
<comment type="caution">
    <text evidence="1">The sequence shown here is derived from an EMBL/GenBank/DDBJ whole genome shotgun (WGS) entry which is preliminary data.</text>
</comment>
<evidence type="ECO:0000313" key="1">
    <source>
        <dbReference type="EMBL" id="OPX50879.1"/>
    </source>
</evidence>